<comment type="caution">
    <text evidence="4">The sequence shown here is derived from an EMBL/GenBank/DDBJ whole genome shotgun (WGS) entry which is preliminary data.</text>
</comment>
<dbReference type="Proteomes" id="UP000315252">
    <property type="component" value="Unassembled WGS sequence"/>
</dbReference>
<proteinExistence type="predicted"/>
<evidence type="ECO:0000313" key="4">
    <source>
        <dbReference type="EMBL" id="TQV80504.1"/>
    </source>
</evidence>
<dbReference type="Gene3D" id="1.25.40.20">
    <property type="entry name" value="Ankyrin repeat-containing domain"/>
    <property type="match status" value="1"/>
</dbReference>
<dbReference type="InterPro" id="IPR050745">
    <property type="entry name" value="Multifunctional_regulatory"/>
</dbReference>
<dbReference type="RefSeq" id="WP_142896218.1">
    <property type="nucleotide sequence ID" value="NZ_ML660054.1"/>
</dbReference>
<dbReference type="SMART" id="SM00248">
    <property type="entry name" value="ANK"/>
    <property type="match status" value="2"/>
</dbReference>
<dbReference type="SUPFAM" id="SSF48403">
    <property type="entry name" value="Ankyrin repeat"/>
    <property type="match status" value="1"/>
</dbReference>
<dbReference type="Pfam" id="PF12796">
    <property type="entry name" value="Ank_2"/>
    <property type="match status" value="1"/>
</dbReference>
<feature type="repeat" description="ANK" evidence="3">
    <location>
        <begin position="494"/>
        <end position="526"/>
    </location>
</feature>
<keyword evidence="2 3" id="KW-0040">ANK repeat</keyword>
<gene>
    <name evidence="4" type="ORF">FKG95_10020</name>
</gene>
<dbReference type="PANTHER" id="PTHR24189:SF50">
    <property type="entry name" value="ANKYRIN REPEAT AND SOCS BOX PROTEIN 2"/>
    <property type="match status" value="1"/>
</dbReference>
<feature type="repeat" description="ANK" evidence="3">
    <location>
        <begin position="538"/>
        <end position="570"/>
    </location>
</feature>
<dbReference type="PROSITE" id="PS50297">
    <property type="entry name" value="ANK_REP_REGION"/>
    <property type="match status" value="2"/>
</dbReference>
<evidence type="ECO:0000256" key="1">
    <source>
        <dbReference type="ARBA" id="ARBA00022737"/>
    </source>
</evidence>
<accession>A0A545TTF9</accession>
<evidence type="ECO:0000256" key="3">
    <source>
        <dbReference type="PROSITE-ProRule" id="PRU00023"/>
    </source>
</evidence>
<keyword evidence="1" id="KW-0677">Repeat</keyword>
<dbReference type="EMBL" id="VHSH01000003">
    <property type="protein sequence ID" value="TQV80504.1"/>
    <property type="molecule type" value="Genomic_DNA"/>
</dbReference>
<name>A0A545TTF9_9PROT</name>
<dbReference type="AlphaFoldDB" id="A0A545TTF9"/>
<dbReference type="InterPro" id="IPR002110">
    <property type="entry name" value="Ankyrin_rpt"/>
</dbReference>
<sequence length="601" mass="67598">MTRYGSLILALVGIALAGGTARAESRSHGITPYKPVLLENMRPAICDPFLSAWERVFYGEGLLDERLLDLQAAFPDAEFLTYPRDRHRAGYFNGLYDRSFVEFLDLDNDGKLEVLHIEGGQVGWRYLSSDIYVFENEARYQEIKAVYGERYPHYQFFHMSRMGRQDNDEPRPVVQHPPSSVVYVFSHEGAFYTTAAVSRWFQGNERQADLYRLKATGTAEKVCSVQLQPSASNIESFTENSRFYQTLQAILGGPQTGCRGGTRAWGISSERLLLTALNRPQSMALVNNYTINETMTLERQDAARKIRFLVWGVSDPTSWSLYNSFKNSRSAFIEGMRAYYLQHFVETAEEARALAEESYRFVVDQTISSDYPDRFRLTGIAQWPDFPLSLSRDTPPRDVAGVAIESWLEFASQNQRAASNSKVWRDAVLAAVFTRQDIDVVASLWTKLKESYRDDQAAIDKASNDVLLAALGDQDLTEFALMAGAQVDAPTNWFAKTALMYAAQTNDIGVVQFLLKQGANPSARTVASEHQCARLKRDGRTPLMYAAENASSEVIELLLSAGAQTAATDTEEHTAAWYLQRNSGLTDQEKTVLLRRLNPEP</sequence>
<keyword evidence="5" id="KW-1185">Reference proteome</keyword>
<dbReference type="InterPro" id="IPR036770">
    <property type="entry name" value="Ankyrin_rpt-contain_sf"/>
</dbReference>
<reference evidence="4 5" key="1">
    <citation type="submission" date="2019-06" db="EMBL/GenBank/DDBJ databases">
        <title>Whole genome sequence for Rhodospirillaceae sp. R148.</title>
        <authorList>
            <person name="Wang G."/>
        </authorList>
    </citation>
    <scope>NUCLEOTIDE SEQUENCE [LARGE SCALE GENOMIC DNA]</scope>
    <source>
        <strain evidence="4 5">R148</strain>
    </source>
</reference>
<dbReference type="PANTHER" id="PTHR24189">
    <property type="entry name" value="MYOTROPHIN"/>
    <property type="match status" value="1"/>
</dbReference>
<dbReference type="OrthoDB" id="7615179at2"/>
<organism evidence="4 5">
    <name type="scientific">Denitrobaculum tricleocarpae</name>
    <dbReference type="NCBI Taxonomy" id="2591009"/>
    <lineage>
        <taxon>Bacteria</taxon>
        <taxon>Pseudomonadati</taxon>
        <taxon>Pseudomonadota</taxon>
        <taxon>Alphaproteobacteria</taxon>
        <taxon>Rhodospirillales</taxon>
        <taxon>Rhodospirillaceae</taxon>
        <taxon>Denitrobaculum</taxon>
    </lineage>
</organism>
<dbReference type="PROSITE" id="PS50088">
    <property type="entry name" value="ANK_REPEAT"/>
    <property type="match status" value="2"/>
</dbReference>
<evidence type="ECO:0000256" key="2">
    <source>
        <dbReference type="ARBA" id="ARBA00023043"/>
    </source>
</evidence>
<evidence type="ECO:0000313" key="5">
    <source>
        <dbReference type="Proteomes" id="UP000315252"/>
    </source>
</evidence>
<protein>
    <submittedName>
        <fullName evidence="4">Ankyrin repeat domain-containing protein</fullName>
    </submittedName>
</protein>